<dbReference type="InterPro" id="IPR019819">
    <property type="entry name" value="Carboxylesterase_B_CS"/>
</dbReference>
<dbReference type="OrthoDB" id="408631at2759"/>
<feature type="signal peptide" evidence="3">
    <location>
        <begin position="1"/>
        <end position="20"/>
    </location>
</feature>
<dbReference type="InterPro" id="IPR002018">
    <property type="entry name" value="CarbesteraseB"/>
</dbReference>
<dbReference type="InterPro" id="IPR019826">
    <property type="entry name" value="Carboxylesterase_B_AS"/>
</dbReference>
<dbReference type="EC" id="3.1.1.-" evidence="3"/>
<sequence>MKTFTISCLLAAAALQTAFAQVLIAPEPDMNSTTIPDTTTSNSTISTFSADITSPVVNSVYALVDNNLEVGGANFPFLLLPDQRIALRSARGCENLGETLYAAKSDSLPSVAKMLTQVAANQTEFYINTGASDPNFITKCDTLVVKNGVASVVNGGSCLRLLPSLCSNNNLSGQVSVDTTFGRVTGKRDKMGFRYQGIRYAKAPVGSLRFAAPVATSSKWPTAIDATAAGNKCPQLGDLPGGNEDCLFLNVFTPSLNAEKNALLPVMFYLHGGSFTTGTGSDPAFNPANMASRGNVVVVTINYRLGLLGFFERVDAGISRSTVPGNMGVRDMLVALKWVQSYISSFGGDPAKVTIFGESAGGNAVRALLSMPAATKGLFRAAIAQSDPIDIPFNDVNAASTIIGGGAMTLLGCADLNCMRSKNVSDILNAQVTIVNEAISLAPQESFLELIKPSIDGLLIFNNFDQLIAGKNGGASQVPLMIGTMKNEAIGFLPSLGQGTPMPPTVFGLTLGTILGYQRSMVTIGFGAYPIDGSNPDGVREAEGDFASDYIWICPTQFLAKAYAATGQPVYQYQFQRGYNPSTRSADDLCATHVCHGDDVALVFASPVLMNDTVNYPWTSADAALSRVVMDRWTAFGTTGGNPNPTVNGGDGLPTWPKYDASQQNIFIFDTTPVVQAGGLRPQTCGFLDQAIHYDFQI</sequence>
<dbReference type="Proteomes" id="UP000738325">
    <property type="component" value="Unassembled WGS sequence"/>
</dbReference>
<dbReference type="Pfam" id="PF00135">
    <property type="entry name" value="COesterase"/>
    <property type="match status" value="1"/>
</dbReference>
<dbReference type="PROSITE" id="PS00122">
    <property type="entry name" value="CARBOXYLESTERASE_B_1"/>
    <property type="match status" value="1"/>
</dbReference>
<dbReference type="InterPro" id="IPR029058">
    <property type="entry name" value="AB_hydrolase_fold"/>
</dbReference>
<dbReference type="Gene3D" id="3.40.50.1820">
    <property type="entry name" value="alpha/beta hydrolase"/>
    <property type="match status" value="1"/>
</dbReference>
<dbReference type="PANTHER" id="PTHR11559">
    <property type="entry name" value="CARBOXYLESTERASE"/>
    <property type="match status" value="1"/>
</dbReference>
<accession>A0A9P6RT84</accession>
<comment type="similarity">
    <text evidence="1 3">Belongs to the type-B carboxylesterase/lipase family.</text>
</comment>
<dbReference type="EMBL" id="JAAAIP010000083">
    <property type="protein sequence ID" value="KAG0326389.1"/>
    <property type="molecule type" value="Genomic_DNA"/>
</dbReference>
<evidence type="ECO:0000313" key="5">
    <source>
        <dbReference type="EMBL" id="KAG0326389.1"/>
    </source>
</evidence>
<gene>
    <name evidence="5" type="ORF">BGZ99_009629</name>
</gene>
<evidence type="ECO:0000256" key="1">
    <source>
        <dbReference type="ARBA" id="ARBA00005964"/>
    </source>
</evidence>
<protein>
    <recommendedName>
        <fullName evidence="3">Carboxylic ester hydrolase</fullName>
        <ecNumber evidence="3">3.1.1.-</ecNumber>
    </recommendedName>
</protein>
<organism evidence="5 6">
    <name type="scientific">Dissophora globulifera</name>
    <dbReference type="NCBI Taxonomy" id="979702"/>
    <lineage>
        <taxon>Eukaryota</taxon>
        <taxon>Fungi</taxon>
        <taxon>Fungi incertae sedis</taxon>
        <taxon>Mucoromycota</taxon>
        <taxon>Mortierellomycotina</taxon>
        <taxon>Mortierellomycetes</taxon>
        <taxon>Mortierellales</taxon>
        <taxon>Mortierellaceae</taxon>
        <taxon>Dissophora</taxon>
    </lineage>
</organism>
<keyword evidence="2 3" id="KW-0378">Hydrolase</keyword>
<keyword evidence="6" id="KW-1185">Reference proteome</keyword>
<evidence type="ECO:0000256" key="3">
    <source>
        <dbReference type="RuleBase" id="RU361235"/>
    </source>
</evidence>
<reference evidence="5" key="1">
    <citation type="journal article" date="2020" name="Fungal Divers.">
        <title>Resolving the Mortierellaceae phylogeny through synthesis of multi-gene phylogenetics and phylogenomics.</title>
        <authorList>
            <person name="Vandepol N."/>
            <person name="Liber J."/>
            <person name="Desiro A."/>
            <person name="Na H."/>
            <person name="Kennedy M."/>
            <person name="Barry K."/>
            <person name="Grigoriev I.V."/>
            <person name="Miller A.N."/>
            <person name="O'Donnell K."/>
            <person name="Stajich J.E."/>
            <person name="Bonito G."/>
        </authorList>
    </citation>
    <scope>NUCLEOTIDE SEQUENCE</scope>
    <source>
        <strain evidence="5">REB-010B</strain>
    </source>
</reference>
<proteinExistence type="inferred from homology"/>
<evidence type="ECO:0000256" key="2">
    <source>
        <dbReference type="ARBA" id="ARBA00022801"/>
    </source>
</evidence>
<dbReference type="SUPFAM" id="SSF53474">
    <property type="entry name" value="alpha/beta-Hydrolases"/>
    <property type="match status" value="1"/>
</dbReference>
<dbReference type="GO" id="GO:0016787">
    <property type="term" value="F:hydrolase activity"/>
    <property type="evidence" value="ECO:0007669"/>
    <property type="project" value="UniProtKB-KW"/>
</dbReference>
<dbReference type="PROSITE" id="PS00941">
    <property type="entry name" value="CARBOXYLESTERASE_B_2"/>
    <property type="match status" value="1"/>
</dbReference>
<feature type="chain" id="PRO_5040532586" description="Carboxylic ester hydrolase" evidence="3">
    <location>
        <begin position="21"/>
        <end position="698"/>
    </location>
</feature>
<evidence type="ECO:0000259" key="4">
    <source>
        <dbReference type="Pfam" id="PF00135"/>
    </source>
</evidence>
<evidence type="ECO:0000313" key="6">
    <source>
        <dbReference type="Proteomes" id="UP000738325"/>
    </source>
</evidence>
<dbReference type="InterPro" id="IPR050309">
    <property type="entry name" value="Type-B_Carboxylest/Lipase"/>
</dbReference>
<keyword evidence="3" id="KW-0732">Signal</keyword>
<comment type="caution">
    <text evidence="5">The sequence shown here is derived from an EMBL/GenBank/DDBJ whole genome shotgun (WGS) entry which is preliminary data.</text>
</comment>
<feature type="domain" description="Carboxylesterase type B" evidence="4">
    <location>
        <begin position="176"/>
        <end position="686"/>
    </location>
</feature>
<name>A0A9P6RT84_9FUNG</name>
<dbReference type="AlphaFoldDB" id="A0A9P6RT84"/>